<dbReference type="EMBL" id="MLCF01000067">
    <property type="protein sequence ID" value="OIV36999.1"/>
    <property type="molecule type" value="Genomic_DNA"/>
</dbReference>
<evidence type="ECO:0000313" key="1">
    <source>
        <dbReference type="EMBL" id="OIV36999.1"/>
    </source>
</evidence>
<keyword evidence="2" id="KW-1185">Reference proteome</keyword>
<dbReference type="STRING" id="1428644.BIV57_13505"/>
<sequence>MSDGIDDEGWPCIPSKQVQQILTDPSVPPQLFSEVIALTVRINELRGELPEATADPEWPAMRRVGIGKDGALGVAEYVIMADADEPHVVLTRIQLI</sequence>
<proteinExistence type="predicted"/>
<organism evidence="1 2">
    <name type="scientific">Mangrovactinospora gilvigrisea</name>
    <dbReference type="NCBI Taxonomy" id="1428644"/>
    <lineage>
        <taxon>Bacteria</taxon>
        <taxon>Bacillati</taxon>
        <taxon>Actinomycetota</taxon>
        <taxon>Actinomycetes</taxon>
        <taxon>Kitasatosporales</taxon>
        <taxon>Streptomycetaceae</taxon>
        <taxon>Mangrovactinospora</taxon>
    </lineage>
</organism>
<protein>
    <submittedName>
        <fullName evidence="1">Uncharacterized protein</fullName>
    </submittedName>
</protein>
<gene>
    <name evidence="1" type="ORF">BIV57_13505</name>
</gene>
<name>A0A1J7BE82_9ACTN</name>
<comment type="caution">
    <text evidence="1">The sequence shown here is derived from an EMBL/GenBank/DDBJ whole genome shotgun (WGS) entry which is preliminary data.</text>
</comment>
<dbReference type="Proteomes" id="UP000243342">
    <property type="component" value="Unassembled WGS sequence"/>
</dbReference>
<dbReference type="AlphaFoldDB" id="A0A1J7BE82"/>
<reference evidence="1 2" key="1">
    <citation type="submission" date="2016-10" db="EMBL/GenBank/DDBJ databases">
        <title>Genome sequence of Streptomyces gilvigriseus MUSC 26.</title>
        <authorList>
            <person name="Lee L.-H."/>
            <person name="Ser H.-L."/>
        </authorList>
    </citation>
    <scope>NUCLEOTIDE SEQUENCE [LARGE SCALE GENOMIC DNA]</scope>
    <source>
        <strain evidence="1 2">MUSC 26</strain>
    </source>
</reference>
<evidence type="ECO:0000313" key="2">
    <source>
        <dbReference type="Proteomes" id="UP000243342"/>
    </source>
</evidence>
<accession>A0A1J7BE82</accession>
<dbReference type="RefSeq" id="WP_071657075.1">
    <property type="nucleotide sequence ID" value="NZ_MLCF01000067.1"/>
</dbReference>